<gene>
    <name evidence="3" type="ORF">SAMN04488503_2619</name>
</gene>
<feature type="compositionally biased region" description="Basic and acidic residues" evidence="1">
    <location>
        <begin position="104"/>
        <end position="115"/>
    </location>
</feature>
<keyword evidence="2" id="KW-0472">Membrane</keyword>
<keyword evidence="4" id="KW-1185">Reference proteome</keyword>
<accession>A0A239BJZ2</accession>
<feature type="region of interest" description="Disordered" evidence="1">
    <location>
        <begin position="95"/>
        <end position="128"/>
    </location>
</feature>
<dbReference type="Proteomes" id="UP000198324">
    <property type="component" value="Unassembled WGS sequence"/>
</dbReference>
<name>A0A239BJZ2_9BACT</name>
<keyword evidence="2" id="KW-1133">Transmembrane helix</keyword>
<evidence type="ECO:0000313" key="4">
    <source>
        <dbReference type="Proteomes" id="UP000198324"/>
    </source>
</evidence>
<feature type="transmembrane region" description="Helical" evidence="2">
    <location>
        <begin position="49"/>
        <end position="66"/>
    </location>
</feature>
<evidence type="ECO:0000256" key="1">
    <source>
        <dbReference type="SAM" id="MobiDB-lite"/>
    </source>
</evidence>
<feature type="transmembrane region" description="Helical" evidence="2">
    <location>
        <begin position="72"/>
        <end position="88"/>
    </location>
</feature>
<dbReference type="AlphaFoldDB" id="A0A239BJZ2"/>
<reference evidence="3 4" key="1">
    <citation type="submission" date="2017-06" db="EMBL/GenBank/DDBJ databases">
        <authorList>
            <person name="Kim H.J."/>
            <person name="Triplett B.A."/>
        </authorList>
    </citation>
    <scope>NUCLEOTIDE SEQUENCE [LARGE SCALE GENOMIC DNA]</scope>
    <source>
        <strain evidence="3 4">DSM 13116</strain>
    </source>
</reference>
<keyword evidence="2" id="KW-0812">Transmembrane</keyword>
<evidence type="ECO:0000256" key="2">
    <source>
        <dbReference type="SAM" id="Phobius"/>
    </source>
</evidence>
<feature type="transmembrane region" description="Helical" evidence="2">
    <location>
        <begin position="16"/>
        <end position="37"/>
    </location>
</feature>
<dbReference type="EMBL" id="FZOC01000005">
    <property type="protein sequence ID" value="SNS07919.1"/>
    <property type="molecule type" value="Genomic_DNA"/>
</dbReference>
<sequence>MSPVPNIVQVPLTTQLLALSMGLQVVAFIAVLWRGIFGLPQLATRRPRWPFIPLVAGAACGLWYAWIRLDLLMAVAQALALFIGYMLIMSTRGERTAPAPAGTTRRERREAERQAKKQARRGGTGNGQ</sequence>
<proteinExistence type="predicted"/>
<protein>
    <submittedName>
        <fullName evidence="3">Uncharacterized protein</fullName>
    </submittedName>
</protein>
<dbReference type="RefSeq" id="WP_089274822.1">
    <property type="nucleotide sequence ID" value="NZ_FZOC01000005.1"/>
</dbReference>
<evidence type="ECO:0000313" key="3">
    <source>
        <dbReference type="EMBL" id="SNS07919.1"/>
    </source>
</evidence>
<organism evidence="3 4">
    <name type="scientific">Humidesulfovibrio mexicanus</name>
    <dbReference type="NCBI Taxonomy" id="147047"/>
    <lineage>
        <taxon>Bacteria</taxon>
        <taxon>Pseudomonadati</taxon>
        <taxon>Thermodesulfobacteriota</taxon>
        <taxon>Desulfovibrionia</taxon>
        <taxon>Desulfovibrionales</taxon>
        <taxon>Desulfovibrionaceae</taxon>
        <taxon>Humidesulfovibrio</taxon>
    </lineage>
</organism>